<feature type="signal peptide" evidence="2">
    <location>
        <begin position="1"/>
        <end position="25"/>
    </location>
</feature>
<feature type="region of interest" description="Disordered" evidence="1">
    <location>
        <begin position="33"/>
        <end position="71"/>
    </location>
</feature>
<dbReference type="InterPro" id="IPR024520">
    <property type="entry name" value="DUF3558"/>
</dbReference>
<dbReference type="InParanoid" id="A0A545AG40"/>
<reference evidence="3 4" key="1">
    <citation type="submission" date="2019-07" db="EMBL/GenBank/DDBJ databases">
        <title>Cryptosporangium phraense sp. nov., isolated from plant litter.</title>
        <authorList>
            <person name="Suriyachadkun C."/>
        </authorList>
    </citation>
    <scope>NUCLEOTIDE SEQUENCE [LARGE SCALE GENOMIC DNA]</scope>
    <source>
        <strain evidence="3 4">A-T 5661</strain>
    </source>
</reference>
<name>A0A545AG40_9ACTN</name>
<dbReference type="EMBL" id="VIRS01000045">
    <property type="protein sequence ID" value="TQS40230.1"/>
    <property type="molecule type" value="Genomic_DNA"/>
</dbReference>
<dbReference type="Proteomes" id="UP000317982">
    <property type="component" value="Unassembled WGS sequence"/>
</dbReference>
<dbReference type="Pfam" id="PF12079">
    <property type="entry name" value="DUF3558"/>
    <property type="match status" value="1"/>
</dbReference>
<proteinExistence type="predicted"/>
<accession>A0A545AG40</accession>
<evidence type="ECO:0000313" key="3">
    <source>
        <dbReference type="EMBL" id="TQS40230.1"/>
    </source>
</evidence>
<dbReference type="AlphaFoldDB" id="A0A545AG40"/>
<sequence length="184" mass="18857">MTARTLRRTLATVAAAGLFALTGCGTITISTDDASASPTPTSASAAKQPSSAATTETGTAAGDGETPNPCKLLTPADVNSLTKKEITQIDRSNSEAGSTRYCQWQLEAGVLAVFLSPSSPGDFDVRDPAAQDYDGVGDKAFTAGGHLYVLKGNLQIDVYATSGGNDAENLAVEKAVAEKVISQL</sequence>
<feature type="chain" id="PRO_5038664734" evidence="2">
    <location>
        <begin position="26"/>
        <end position="184"/>
    </location>
</feature>
<gene>
    <name evidence="3" type="ORF">FL583_36035</name>
</gene>
<comment type="caution">
    <text evidence="3">The sequence shown here is derived from an EMBL/GenBank/DDBJ whole genome shotgun (WGS) entry which is preliminary data.</text>
</comment>
<dbReference type="OrthoDB" id="4762636at2"/>
<organism evidence="3 4">
    <name type="scientific">Cryptosporangium phraense</name>
    <dbReference type="NCBI Taxonomy" id="2593070"/>
    <lineage>
        <taxon>Bacteria</taxon>
        <taxon>Bacillati</taxon>
        <taxon>Actinomycetota</taxon>
        <taxon>Actinomycetes</taxon>
        <taxon>Cryptosporangiales</taxon>
        <taxon>Cryptosporangiaceae</taxon>
        <taxon>Cryptosporangium</taxon>
    </lineage>
</organism>
<dbReference type="PROSITE" id="PS51257">
    <property type="entry name" value="PROKAR_LIPOPROTEIN"/>
    <property type="match status" value="1"/>
</dbReference>
<evidence type="ECO:0000256" key="1">
    <source>
        <dbReference type="SAM" id="MobiDB-lite"/>
    </source>
</evidence>
<feature type="compositionally biased region" description="Low complexity" evidence="1">
    <location>
        <begin position="33"/>
        <end position="66"/>
    </location>
</feature>
<evidence type="ECO:0000256" key="2">
    <source>
        <dbReference type="SAM" id="SignalP"/>
    </source>
</evidence>
<keyword evidence="2" id="KW-0732">Signal</keyword>
<protein>
    <submittedName>
        <fullName evidence="3">DUF3558 domain-containing protein</fullName>
    </submittedName>
</protein>
<keyword evidence="4" id="KW-1185">Reference proteome</keyword>
<dbReference type="RefSeq" id="WP_142709385.1">
    <property type="nucleotide sequence ID" value="NZ_VIRS01000045.1"/>
</dbReference>
<evidence type="ECO:0000313" key="4">
    <source>
        <dbReference type="Proteomes" id="UP000317982"/>
    </source>
</evidence>